<protein>
    <submittedName>
        <fullName evidence="1">Uncharacterized protein</fullName>
    </submittedName>
</protein>
<evidence type="ECO:0000313" key="2">
    <source>
        <dbReference type="Proteomes" id="UP001576776"/>
    </source>
</evidence>
<name>A0ABV4YEP7_9CYAN</name>
<dbReference type="Proteomes" id="UP001576776">
    <property type="component" value="Unassembled WGS sequence"/>
</dbReference>
<dbReference type="EMBL" id="JBHFNS010000070">
    <property type="protein sequence ID" value="MFB2937299.1"/>
    <property type="molecule type" value="Genomic_DNA"/>
</dbReference>
<organism evidence="1 2">
    <name type="scientific">Floridaenema fluviatile BLCC-F154</name>
    <dbReference type="NCBI Taxonomy" id="3153640"/>
    <lineage>
        <taxon>Bacteria</taxon>
        <taxon>Bacillati</taxon>
        <taxon>Cyanobacteriota</taxon>
        <taxon>Cyanophyceae</taxon>
        <taxon>Oscillatoriophycideae</taxon>
        <taxon>Aerosakkonematales</taxon>
        <taxon>Aerosakkonemataceae</taxon>
        <taxon>Floridanema</taxon>
        <taxon>Floridanema fluviatile</taxon>
    </lineage>
</organism>
<comment type="caution">
    <text evidence="1">The sequence shown here is derived from an EMBL/GenBank/DDBJ whole genome shotgun (WGS) entry which is preliminary data.</text>
</comment>
<reference evidence="1 2" key="1">
    <citation type="submission" date="2024-09" db="EMBL/GenBank/DDBJ databases">
        <title>Floridaenema gen nov. (Aerosakkonemataceae, Aerosakkonematales ord. nov., Cyanobacteria) from benthic tropical and subtropical fresh waters, with the description of four new species.</title>
        <authorList>
            <person name="Moretto J.A."/>
            <person name="Berthold D.E."/>
            <person name="Lefler F.W."/>
            <person name="Huang I.-S."/>
            <person name="Laughinghouse H. IV."/>
        </authorList>
    </citation>
    <scope>NUCLEOTIDE SEQUENCE [LARGE SCALE GENOMIC DNA]</scope>
    <source>
        <strain evidence="1 2">BLCC-F154</strain>
    </source>
</reference>
<sequence length="137" mass="15154">MKQKPRFCFTLIAKLAVKEIISMNLNLNKISNKVKNSISELPASPPPEQEGIRELLEHLQRRIEGDENLPTANKAEALSQVQALVEAAKNAGIEEHRSIAFSALQRLKGIVKEAPKANNFKEACENILPQIATVFGL</sequence>
<proteinExistence type="predicted"/>
<gene>
    <name evidence="1" type="ORF">ACE1B6_18785</name>
</gene>
<evidence type="ECO:0000313" key="1">
    <source>
        <dbReference type="EMBL" id="MFB2937299.1"/>
    </source>
</evidence>
<accession>A0ABV4YEP7</accession>
<keyword evidence="2" id="KW-1185">Reference proteome</keyword>